<sequence length="73" mass="8044">MMKLLSFGTECRLSISSMRLPDALKGWASAIGYDSRLRKGGANFAAARPQDATNRPDLAIAINQRYGVDSERR</sequence>
<evidence type="ECO:0000313" key="1">
    <source>
        <dbReference type="EMBL" id="QHF14634.1"/>
    </source>
</evidence>
<protein>
    <submittedName>
        <fullName evidence="1">Uncharacterized protein</fullName>
    </submittedName>
</protein>
<dbReference type="RefSeq" id="WP_158453299.1">
    <property type="nucleotide sequence ID" value="NZ_CP047385.1"/>
</dbReference>
<organism evidence="1 2">
    <name type="scientific">Pandoraea fibrosis</name>
    <dbReference type="NCBI Taxonomy" id="1891094"/>
    <lineage>
        <taxon>Bacteria</taxon>
        <taxon>Pseudomonadati</taxon>
        <taxon>Pseudomonadota</taxon>
        <taxon>Betaproteobacteria</taxon>
        <taxon>Burkholderiales</taxon>
        <taxon>Burkholderiaceae</taxon>
        <taxon>Pandoraea</taxon>
    </lineage>
</organism>
<reference evidence="1 2" key="1">
    <citation type="journal article" date="2015" name="Genome Announc.">
        <title>Genome Sequences of Two Pandoraea pnomenusa Isolates Recovered 11 Months Apart from a Cystic Fibrosis Patient.</title>
        <authorList>
            <person name="Ee R."/>
            <person name="Ambrose M."/>
            <person name="Lazenby J."/>
            <person name="Williams P."/>
            <person name="Chan K.G."/>
            <person name="Roddam L."/>
        </authorList>
    </citation>
    <scope>NUCLEOTIDE SEQUENCE [LARGE SCALE GENOMIC DNA]</scope>
    <source>
        <strain evidence="1 2">6399</strain>
    </source>
</reference>
<proteinExistence type="predicted"/>
<name>A0ABX6HVT4_9BURK</name>
<dbReference type="EMBL" id="CP047385">
    <property type="protein sequence ID" value="QHF14634.1"/>
    <property type="molecule type" value="Genomic_DNA"/>
</dbReference>
<gene>
    <name evidence="1" type="ORF">PI93_019705</name>
</gene>
<accession>A0ABX6HVT4</accession>
<evidence type="ECO:0000313" key="2">
    <source>
        <dbReference type="Proteomes" id="UP000035080"/>
    </source>
</evidence>
<keyword evidence="2" id="KW-1185">Reference proteome</keyword>
<dbReference type="Proteomes" id="UP000035080">
    <property type="component" value="Chromosome"/>
</dbReference>